<accession>A0A9Q3FCY3</accession>
<gene>
    <name evidence="1" type="ORF">O181_075612</name>
</gene>
<protein>
    <recommendedName>
        <fullName evidence="3">Glutaredoxin domain-containing protein</fullName>
    </recommendedName>
</protein>
<dbReference type="OrthoDB" id="418495at2759"/>
<name>A0A9Q3FCY3_9BASI</name>
<dbReference type="PANTHER" id="PTHR45694:SF5">
    <property type="entry name" value="GLUTAREDOXIN 2"/>
    <property type="match status" value="1"/>
</dbReference>
<dbReference type="GO" id="GO:0015038">
    <property type="term" value="F:glutathione disulfide oxidoreductase activity"/>
    <property type="evidence" value="ECO:0007669"/>
    <property type="project" value="TreeGrafter"/>
</dbReference>
<dbReference type="AlphaFoldDB" id="A0A9Q3FCY3"/>
<dbReference type="EMBL" id="AVOT02040664">
    <property type="protein sequence ID" value="MBW0535897.1"/>
    <property type="molecule type" value="Genomic_DNA"/>
</dbReference>
<feature type="non-terminal residue" evidence="1">
    <location>
        <position position="154"/>
    </location>
</feature>
<organism evidence="1 2">
    <name type="scientific">Austropuccinia psidii MF-1</name>
    <dbReference type="NCBI Taxonomy" id="1389203"/>
    <lineage>
        <taxon>Eukaryota</taxon>
        <taxon>Fungi</taxon>
        <taxon>Dikarya</taxon>
        <taxon>Basidiomycota</taxon>
        <taxon>Pucciniomycotina</taxon>
        <taxon>Pucciniomycetes</taxon>
        <taxon>Pucciniales</taxon>
        <taxon>Sphaerophragmiaceae</taxon>
        <taxon>Austropuccinia</taxon>
    </lineage>
</organism>
<dbReference type="Gene3D" id="3.40.30.10">
    <property type="entry name" value="Glutaredoxin"/>
    <property type="match status" value="1"/>
</dbReference>
<sequence length="154" mass="18044">WMISNNNLMIFSKSYCPYCQRSKDFLNDKISDLNLNWNLKVTNKITFFLSLLVIFFLNKSHGSSNSLCFLQVLELNEVENGNLMQEILTNKLKSQKRDFKKFTVPQIFIHSKLIGGCDDLLTMEKKATFSNYALHVEYLVYSRGHHLTFNYQLV</sequence>
<dbReference type="SUPFAM" id="SSF52833">
    <property type="entry name" value="Thioredoxin-like"/>
    <property type="match status" value="1"/>
</dbReference>
<comment type="caution">
    <text evidence="1">The sequence shown here is derived from an EMBL/GenBank/DDBJ whole genome shotgun (WGS) entry which is preliminary data.</text>
</comment>
<dbReference type="PROSITE" id="PS51354">
    <property type="entry name" value="GLUTAREDOXIN_2"/>
    <property type="match status" value="1"/>
</dbReference>
<dbReference type="GO" id="GO:0034599">
    <property type="term" value="P:cellular response to oxidative stress"/>
    <property type="evidence" value="ECO:0007669"/>
    <property type="project" value="TreeGrafter"/>
</dbReference>
<dbReference type="Proteomes" id="UP000765509">
    <property type="component" value="Unassembled WGS sequence"/>
</dbReference>
<reference evidence="1" key="1">
    <citation type="submission" date="2021-03" db="EMBL/GenBank/DDBJ databases">
        <title>Draft genome sequence of rust myrtle Austropuccinia psidii MF-1, a brazilian biotype.</title>
        <authorList>
            <person name="Quecine M.C."/>
            <person name="Pachon D.M.R."/>
            <person name="Bonatelli M.L."/>
            <person name="Correr F.H."/>
            <person name="Franceschini L.M."/>
            <person name="Leite T.F."/>
            <person name="Margarido G.R.A."/>
            <person name="Almeida C.A."/>
            <person name="Ferrarezi J.A."/>
            <person name="Labate C.A."/>
        </authorList>
    </citation>
    <scope>NUCLEOTIDE SEQUENCE</scope>
    <source>
        <strain evidence="1">MF-1</strain>
    </source>
</reference>
<proteinExistence type="predicted"/>
<evidence type="ECO:0008006" key="3">
    <source>
        <dbReference type="Google" id="ProtNLM"/>
    </source>
</evidence>
<dbReference type="PANTHER" id="PTHR45694">
    <property type="entry name" value="GLUTAREDOXIN 2"/>
    <property type="match status" value="1"/>
</dbReference>
<evidence type="ECO:0000313" key="2">
    <source>
        <dbReference type="Proteomes" id="UP000765509"/>
    </source>
</evidence>
<dbReference type="GO" id="GO:0005796">
    <property type="term" value="C:Golgi lumen"/>
    <property type="evidence" value="ECO:0007669"/>
    <property type="project" value="TreeGrafter"/>
</dbReference>
<dbReference type="GO" id="GO:0005801">
    <property type="term" value="C:cis-Golgi network"/>
    <property type="evidence" value="ECO:0007669"/>
    <property type="project" value="TreeGrafter"/>
</dbReference>
<evidence type="ECO:0000313" key="1">
    <source>
        <dbReference type="EMBL" id="MBW0535897.1"/>
    </source>
</evidence>
<dbReference type="GO" id="GO:0000324">
    <property type="term" value="C:fungal-type vacuole"/>
    <property type="evidence" value="ECO:0007669"/>
    <property type="project" value="TreeGrafter"/>
</dbReference>
<keyword evidence="2" id="KW-1185">Reference proteome</keyword>
<dbReference type="InterPro" id="IPR036249">
    <property type="entry name" value="Thioredoxin-like_sf"/>
</dbReference>